<dbReference type="CDD" id="cd00093">
    <property type="entry name" value="HTH_XRE"/>
    <property type="match status" value="1"/>
</dbReference>
<keyword evidence="2" id="KW-0472">Membrane</keyword>
<evidence type="ECO:0000256" key="2">
    <source>
        <dbReference type="SAM" id="Phobius"/>
    </source>
</evidence>
<dbReference type="PANTHER" id="PTHR46558:SF13">
    <property type="entry name" value="HTH-TYPE TRANSCRIPTIONAL REGULATOR IMMR"/>
    <property type="match status" value="1"/>
</dbReference>
<feature type="domain" description="HTH cro/C1-type" evidence="3">
    <location>
        <begin position="7"/>
        <end position="61"/>
    </location>
</feature>
<protein>
    <submittedName>
        <fullName evidence="4">Helix-turn-helix transcriptional regulator</fullName>
    </submittedName>
</protein>
<dbReference type="RefSeq" id="WP_249326113.1">
    <property type="nucleotide sequence ID" value="NZ_CP060633.1"/>
</dbReference>
<dbReference type="EMBL" id="CP060633">
    <property type="protein sequence ID" value="QNM02395.1"/>
    <property type="molecule type" value="Genomic_DNA"/>
</dbReference>
<dbReference type="Proteomes" id="UP000515981">
    <property type="component" value="Chromosome"/>
</dbReference>
<keyword evidence="2" id="KW-0812">Transmembrane</keyword>
<dbReference type="KEGG" id="ssun:H9Q77_15310"/>
<organism evidence="4 5">
    <name type="scientific">Simiaoa sunii</name>
    <dbReference type="NCBI Taxonomy" id="2763672"/>
    <lineage>
        <taxon>Bacteria</taxon>
        <taxon>Bacillati</taxon>
        <taxon>Bacillota</taxon>
        <taxon>Clostridia</taxon>
        <taxon>Lachnospirales</taxon>
        <taxon>Lachnospiraceae</taxon>
        <taxon>Simiaoa</taxon>
    </lineage>
</organism>
<evidence type="ECO:0000259" key="3">
    <source>
        <dbReference type="PROSITE" id="PS50943"/>
    </source>
</evidence>
<proteinExistence type="predicted"/>
<feature type="transmembrane region" description="Helical" evidence="2">
    <location>
        <begin position="81"/>
        <end position="99"/>
    </location>
</feature>
<keyword evidence="1" id="KW-0238">DNA-binding</keyword>
<evidence type="ECO:0000256" key="1">
    <source>
        <dbReference type="ARBA" id="ARBA00023125"/>
    </source>
</evidence>
<accession>A0A7G9FV13</accession>
<dbReference type="Pfam" id="PF01381">
    <property type="entry name" value="HTH_3"/>
    <property type="match status" value="1"/>
</dbReference>
<evidence type="ECO:0000313" key="4">
    <source>
        <dbReference type="EMBL" id="QNM02395.1"/>
    </source>
</evidence>
<sequence>MQLGNNIQTLRKKKGLSQEKLAEKINVTRQTISNWELGETAPNPEQLILLSKQFDISIDELVGNDAMPSGSSRENKSTKDIYIGLIVLCGIVACVWAFSANRFRYVEILGITIAGAVIGACLGRVIHGILMYLRNDKK</sequence>
<dbReference type="SUPFAM" id="SSF47413">
    <property type="entry name" value="lambda repressor-like DNA-binding domains"/>
    <property type="match status" value="1"/>
</dbReference>
<feature type="transmembrane region" description="Helical" evidence="2">
    <location>
        <begin position="105"/>
        <end position="133"/>
    </location>
</feature>
<keyword evidence="2" id="KW-1133">Transmembrane helix</keyword>
<dbReference type="InterPro" id="IPR010982">
    <property type="entry name" value="Lambda_DNA-bd_dom_sf"/>
</dbReference>
<dbReference type="PANTHER" id="PTHR46558">
    <property type="entry name" value="TRACRIPTIONAL REGULATORY PROTEIN-RELATED-RELATED"/>
    <property type="match status" value="1"/>
</dbReference>
<reference evidence="4 5" key="1">
    <citation type="submission" date="2020-08" db="EMBL/GenBank/DDBJ databases">
        <authorList>
            <person name="Liu C."/>
            <person name="Sun Q."/>
        </authorList>
    </citation>
    <scope>NUCLEOTIDE SEQUENCE [LARGE SCALE GENOMIC DNA]</scope>
    <source>
        <strain evidence="4 5">NSJ-8</strain>
    </source>
</reference>
<dbReference type="PROSITE" id="PS50943">
    <property type="entry name" value="HTH_CROC1"/>
    <property type="match status" value="1"/>
</dbReference>
<dbReference type="AlphaFoldDB" id="A0A7G9FV13"/>
<evidence type="ECO:0000313" key="5">
    <source>
        <dbReference type="Proteomes" id="UP000515981"/>
    </source>
</evidence>
<dbReference type="Gene3D" id="1.10.260.40">
    <property type="entry name" value="lambda repressor-like DNA-binding domains"/>
    <property type="match status" value="1"/>
</dbReference>
<gene>
    <name evidence="4" type="ORF">H9Q77_15310</name>
</gene>
<keyword evidence="5" id="KW-1185">Reference proteome</keyword>
<name>A0A7G9FV13_9FIRM</name>
<dbReference type="GO" id="GO:0003677">
    <property type="term" value="F:DNA binding"/>
    <property type="evidence" value="ECO:0007669"/>
    <property type="project" value="UniProtKB-KW"/>
</dbReference>
<dbReference type="SMART" id="SM00530">
    <property type="entry name" value="HTH_XRE"/>
    <property type="match status" value="1"/>
</dbReference>
<dbReference type="InterPro" id="IPR001387">
    <property type="entry name" value="Cro/C1-type_HTH"/>
</dbReference>